<dbReference type="AlphaFoldDB" id="A0A382P1T1"/>
<accession>A0A382P1T1</accession>
<reference evidence="1" key="1">
    <citation type="submission" date="2018-05" db="EMBL/GenBank/DDBJ databases">
        <authorList>
            <person name="Lanie J.A."/>
            <person name="Ng W.-L."/>
            <person name="Kazmierczak K.M."/>
            <person name="Andrzejewski T.M."/>
            <person name="Davidsen T.M."/>
            <person name="Wayne K.J."/>
            <person name="Tettelin H."/>
            <person name="Glass J.I."/>
            <person name="Rusch D."/>
            <person name="Podicherti R."/>
            <person name="Tsui H.-C.T."/>
            <person name="Winkler M.E."/>
        </authorList>
    </citation>
    <scope>NUCLEOTIDE SEQUENCE</scope>
</reference>
<protein>
    <submittedName>
        <fullName evidence="1">Uncharacterized protein</fullName>
    </submittedName>
</protein>
<name>A0A382P1T1_9ZZZZ</name>
<proteinExistence type="predicted"/>
<feature type="non-terminal residue" evidence="1">
    <location>
        <position position="1"/>
    </location>
</feature>
<evidence type="ECO:0000313" key="1">
    <source>
        <dbReference type="EMBL" id="SVC67323.1"/>
    </source>
</evidence>
<sequence>SGKIAENRVLDLFKESYPDNCVRLTEKRNPDWDIECGFPSLADKYFTIEVKYDMYEQRSGNFAIEVFNTNKQKESGLFGTQADLWCHVLSEEIWMAHVEKLRLWTSSNPANRIIEHAGDGNATIWLYAKKEITEALTRIDNLDHSEVREIVENELSGIC</sequence>
<gene>
    <name evidence="1" type="ORF">METZ01_LOCUS320177</name>
</gene>
<organism evidence="1">
    <name type="scientific">marine metagenome</name>
    <dbReference type="NCBI Taxonomy" id="408172"/>
    <lineage>
        <taxon>unclassified sequences</taxon>
        <taxon>metagenomes</taxon>
        <taxon>ecological metagenomes</taxon>
    </lineage>
</organism>
<dbReference type="EMBL" id="UINC01104289">
    <property type="protein sequence ID" value="SVC67323.1"/>
    <property type="molecule type" value="Genomic_DNA"/>
</dbReference>